<reference evidence="2" key="1">
    <citation type="submission" date="2019-03" db="EMBL/GenBank/DDBJ databases">
        <title>Lake Tanganyika Metagenome-Assembled Genomes (MAGs).</title>
        <authorList>
            <person name="Tran P."/>
        </authorList>
    </citation>
    <scope>NUCLEOTIDE SEQUENCE</scope>
    <source>
        <strain evidence="2">K_DeepCast_65m_m2_066</strain>
    </source>
</reference>
<feature type="non-terminal residue" evidence="2">
    <location>
        <position position="1"/>
    </location>
</feature>
<dbReference type="EMBL" id="VGLS01000391">
    <property type="protein sequence ID" value="MBM3224729.1"/>
    <property type="molecule type" value="Genomic_DNA"/>
</dbReference>
<dbReference type="GO" id="GO:0071281">
    <property type="term" value="P:cellular response to iron ion"/>
    <property type="evidence" value="ECO:0007669"/>
    <property type="project" value="TreeGrafter"/>
</dbReference>
<dbReference type="Gene3D" id="3.40.50.1980">
    <property type="entry name" value="Nitrogenase molybdenum iron protein domain"/>
    <property type="match status" value="2"/>
</dbReference>
<dbReference type="Pfam" id="PF01497">
    <property type="entry name" value="Peripla_BP_2"/>
    <property type="match status" value="1"/>
</dbReference>
<dbReference type="PROSITE" id="PS50983">
    <property type="entry name" value="FE_B12_PBP"/>
    <property type="match status" value="1"/>
</dbReference>
<comment type="caution">
    <text evidence="2">The sequence shown here is derived from an EMBL/GenBank/DDBJ whole genome shotgun (WGS) entry which is preliminary data.</text>
</comment>
<accession>A0A938B365</accession>
<name>A0A938B365_UNCTE</name>
<dbReference type="InterPro" id="IPR002491">
    <property type="entry name" value="ABC_transptr_periplasmic_BD"/>
</dbReference>
<dbReference type="AlphaFoldDB" id="A0A938B365"/>
<organism evidence="2 3">
    <name type="scientific">Tectimicrobiota bacterium</name>
    <dbReference type="NCBI Taxonomy" id="2528274"/>
    <lineage>
        <taxon>Bacteria</taxon>
        <taxon>Pseudomonadati</taxon>
        <taxon>Nitrospinota/Tectimicrobiota group</taxon>
        <taxon>Candidatus Tectimicrobiota</taxon>
    </lineage>
</organism>
<dbReference type="SUPFAM" id="SSF53807">
    <property type="entry name" value="Helical backbone' metal receptor"/>
    <property type="match status" value="1"/>
</dbReference>
<evidence type="ECO:0000313" key="2">
    <source>
        <dbReference type="EMBL" id="MBM3224729.1"/>
    </source>
</evidence>
<feature type="domain" description="Fe/B12 periplasmic-binding" evidence="1">
    <location>
        <begin position="28"/>
        <end position="283"/>
    </location>
</feature>
<dbReference type="PANTHER" id="PTHR30535:SF34">
    <property type="entry name" value="MOLYBDATE-BINDING PROTEIN MOLA"/>
    <property type="match status" value="1"/>
</dbReference>
<proteinExistence type="predicted"/>
<dbReference type="PANTHER" id="PTHR30535">
    <property type="entry name" value="VITAMIN B12-BINDING PROTEIN"/>
    <property type="match status" value="1"/>
</dbReference>
<dbReference type="InterPro" id="IPR050902">
    <property type="entry name" value="ABC_Transporter_SBP"/>
</dbReference>
<gene>
    <name evidence="2" type="ORF">FJZ47_13115</name>
</gene>
<evidence type="ECO:0000259" key="1">
    <source>
        <dbReference type="PROSITE" id="PS50983"/>
    </source>
</evidence>
<protein>
    <submittedName>
        <fullName evidence="2">ABC transporter substrate-binding protein</fullName>
    </submittedName>
</protein>
<dbReference type="Proteomes" id="UP000712673">
    <property type="component" value="Unassembled WGS sequence"/>
</dbReference>
<sequence>AERAGAPFPRTLSDASGATQVIPRPPQRIVSQTLGTDEMLLTLCEPERLVALSALVDDASYSNATAQAQAIKGRAKASAEQILQFQPDMIFVASYSRAELLTLLTAARAPVFRFGFFDRLEDIKLNIRIVGYILGADEPAEALVQQMEQALARVQASIPPHRPPVHVMFYGLSGYTGGAHTTFDDMVQAVGAVNVAAMHGIQGFRKVNSEQLLQWHPEVIVTSAHPDAQDDTRRQLLQHPAVAVTPAGKRQRIIVIPTHHFVTVTHHIVQGIAQLARELYQPEPRT</sequence>
<evidence type="ECO:0000313" key="3">
    <source>
        <dbReference type="Proteomes" id="UP000712673"/>
    </source>
</evidence>